<feature type="domain" description="EGF-like" evidence="15">
    <location>
        <begin position="1722"/>
        <end position="1760"/>
    </location>
</feature>
<dbReference type="GO" id="GO:0007155">
    <property type="term" value="P:cell adhesion"/>
    <property type="evidence" value="ECO:0007669"/>
    <property type="project" value="InterPro"/>
</dbReference>
<evidence type="ECO:0000256" key="1">
    <source>
        <dbReference type="ARBA" id="ARBA00004479"/>
    </source>
</evidence>
<sequence length="2885" mass="309780">MASAATFSEPLQDFWHQKNADYNNSPFHISQCFVLKLSDLQVVNVGLFDQYFRLTGSSPAQVVTCLTRDSYLTHCFLQHLMAVLSLLERTPSPEPVDKDFYSEFGNKTTGKMENYELIHSSRVKFTYPSEEEVGDLTFTVAQKVADPEKAPSLSILLYVQAFQGVGGLHVPSAAGKVEADGPDSEAALSPKHQNPPELLNETCWACRARSPRRLPQFCPGQRARQPPPAMAGPWDHLLLCLLALCLAGSSFIGEQKVQSRRCDMKTKFVTHIPCTPCPAIKKRVCPSGWLREFPEKISQDCRYEVQLGDSLLSVSGCSLECSKDVVQKACCPGYWGSQCYECPGGAETPCNSHGTCLDGIDRNGTCVCQENFSGSACQECRDPNRFGPACQSVCSCVHGVCRHGPLGDGSCLCFAGFTGPHCDQELPVCQALNCPQNSQCSAEAPTCSCLPGHTQQDGECLAPDPCQPSPCSPVAQCSVSPRGQAQCRCPENYHGDGTVCLPQDPCTTNNGGCPSNSTLCLYKRPGQATCSCKPGLVSTNHNASAGCFAYCFPYSCDRSATCQVTPDGKTSCVCKEGEVGDGRACYGHLLHEVQKASQTSMTLLRLRVAFAMLDQGCREILSTSGPFTVLAPSISSRTMNASLAQQLCRQHIIAGQHMLEESGTQPTRRWWTLAGQEITVTFSRFRKYTYKYKDQPQQTFTIHKANYPAANGIFHVVTALRWQPPPELPEDPKRTIGQILASTEAFTRFETILENCGLPSFLDGPGPFTVFAPSNEAVDGMRDGRLVYLFTAGLSKLQELVRYHVYSHGQVRGPLGGWLAYTCQWAVRGFVCRFQSSGGPLLLSPPIWTLQDRGEPGDQGGSCESPGQDWVWPQGWLVPGLRPLSPPPQLTVEKLISKGRVLTMANQVLAVNISEEGRILLGPEGVPLRRVDVLAANGVIHMLEGILLPPTILPILPKLCNEEQHKVVAGSCVDCQALNTSMCPPNSMKLDISPEECVYIHDPTGLNVLKKGCAHYCNQTILKPGCCKGFFGPDCVQCPGGFSNPCYGKGNCSDGVQGSGACLCFPDYKGIACHICSNPNKHGDQCREDCGCVHGLCDNRPGSGGVCQRGTCAPGFSGRFCNESTGNCGPTEQAQQCHLHARCVNQGDVARCLCLDGFEGDGFSCTPSNPCSRPDRGGCSENAECVPGAPGTHHCTCHKGWSGDGRVCVAIDECELDVRGGCHADALCSYVGPGQSQCTCKLGFAGDGYVCSPIDPCRAGNGGCHDLATCRAVGGGQRVCTCPPGYGGDGFSCYGDIFQELEANAHFSIFYQWIKGAGITLPADSRVTALVPSESAIRRLSPEDQAFWLQPRMLPQVVRAHFLQGALSEEELARLDGQSVATLSPTARWEIHNISGRVWVQNASVDVADLLATNGVLHVLSQVLLPPRGDVLGGQGLLQQLDSVPAFHLFRELLQRHRLVPQIEAATAYTIFVPTNHSLEAQANSSGLDLDVVRHHVILGEALSTEALHRGGHRNSLLGPVHWLVFYNHSGQPEVNHVPLEGPVLEAPGRSLFGLSGVLTVGSSRCLHSHAEALREKCVNCTRKFRCTQGYQLEDTPKKSCVYRSGGSFSRGCSYTCAKKIQVPDCCPGFFGTLCEPCPGGLGGVCSGHGQCQDRLLGSGECRCHEGFHGTACEMCELGRYGPNCTGVCDCAHGLCQEGLRGDGSCVCNVGWQGLRCDQKITGPQCPQKCDPNANCVQDSAAAPACVCAAGYSGDGIYCAVVDPCAHDHGGCSPHANCTNVAPGQRTCTCLDGYTGDGELCQEVNSCLIHHGGCHMHAECIPTGPQQDLGQVSCSCREGYSGDGIRTCVLLDPCSQNNGGCSPYAVCKSTGDGQRMCTCDAVHTVGDGFTCRARVGLELLRDKHASFFSLHLLEYKELKGNGPFTIFVPHADLMTNLSQDELARIRANRQLVFRYHVAGCRQLRSQELLEEGYATTLSGHPLRFSEREGSIYINDFARMVSSDHEAVNGVLHFIDRVLLPPEALHWEPDAAPIPRRNFTAAAESFGYKIFSGLVTMAGLLPLLRDSFHRPFTMLWPTDSALQALPPDRQVWLYHKDHRDKLAAILRGHVIRNVEALASDLPNLGPLRTMHGTLISFSCSRARPGELTVGEEDARIVQRHLPFEGGLAYGIDQLLEPPGLGARCDRFETRPLWLKVCSICGLEPPCPEGSQEQGSPEACWRYFSKFWTSPPLHSLALRSVWARPSHWGQPQGLGRGCYRNCVTTTWKPSCCPGHYGSECRACPGGASSPCNGHGTCMDGMSGSGYCRCRSRFAGMACELCAPGAFGPLCQACNCTSHGHCDEGLGGSGSCFCDEGWTGPHCEVQLELQPVCAPPCASQAVCRAGHSCECSLGYEGDGRTCTVVDLCQDGRGGCSEHANCSQVGTVVTCTCLPDYEGDGWSCRARNPCEDGHRGGCSEHADCLSTGPNTRRCACHAGYVGDGLQCLEEPEPPVDRCLDQPPPCHVDAVCTDLHFQEKRAGVFHLQAPSGPYSLNFSQAEAACGAQGAVLASLPQLSAAQQLGLHLCLVGWLANGSAAHPVVFPAADCGDGQVGVVSLGARENLSERWDAYCYRMQDVACRCRDGFVGDGASVCNGKLLDVLATTANFSTFYGMLLGYANATPRGLDFLDFLDDELTYKTLFVPVNEGFMDNLTLSGPDLELHASNTTFLSTNASQGTLLPAHSGLSLIISDMGPDNSSRAPVVPGAVVVSHVIVWDIVAFNGIIHTLASPLLAPPQPRAVVAPEAQPVAAGAGAVVAAGVLLGLAAGALYLRARSRSAGFGFSAFQAEDDAADDFSPWQEGTSPTLVSVPNPVFGSHDAFCEPFDSSPQDSLLEDDFPDTQRILEVK</sequence>
<dbReference type="InterPro" id="IPR000538">
    <property type="entry name" value="Link_dom"/>
</dbReference>
<dbReference type="Pfam" id="PF12947">
    <property type="entry name" value="EGF_3"/>
    <property type="match status" value="5"/>
</dbReference>
<dbReference type="InterPro" id="IPR000742">
    <property type="entry name" value="EGF"/>
</dbReference>
<dbReference type="Pfam" id="PF23142">
    <property type="entry name" value="PH_PLEKHM2"/>
    <property type="match status" value="1"/>
</dbReference>
<accession>A0A8B8YSJ6</accession>
<dbReference type="GO" id="GO:0005509">
    <property type="term" value="F:calcium ion binding"/>
    <property type="evidence" value="ECO:0007669"/>
    <property type="project" value="InterPro"/>
</dbReference>
<feature type="domain" description="EGF-like" evidence="15">
    <location>
        <begin position="2366"/>
        <end position="2400"/>
    </location>
</feature>
<evidence type="ECO:0000256" key="8">
    <source>
        <dbReference type="ARBA" id="ARBA00023157"/>
    </source>
</evidence>
<feature type="domain" description="EGF-like" evidence="15">
    <location>
        <begin position="2324"/>
        <end position="2361"/>
    </location>
</feature>
<dbReference type="SMART" id="SM00180">
    <property type="entry name" value="EGF_Lam"/>
    <property type="match status" value="3"/>
</dbReference>
<evidence type="ECO:0000259" key="15">
    <source>
        <dbReference type="PROSITE" id="PS50026"/>
    </source>
</evidence>
<evidence type="ECO:0000259" key="16">
    <source>
        <dbReference type="PROSITE" id="PS50213"/>
    </source>
</evidence>
<dbReference type="Gene3D" id="2.10.25.10">
    <property type="entry name" value="Laminin"/>
    <property type="match status" value="11"/>
</dbReference>
<dbReference type="PANTHER" id="PTHR24038">
    <property type="entry name" value="STABILIN"/>
    <property type="match status" value="1"/>
</dbReference>
<dbReference type="InterPro" id="IPR024731">
    <property type="entry name" value="NELL2-like_EGF"/>
</dbReference>
<feature type="disulfide bond" evidence="12">
    <location>
        <begin position="413"/>
        <end position="422"/>
    </location>
</feature>
<evidence type="ECO:0000256" key="13">
    <source>
        <dbReference type="PROSITE-ProRule" id="PRU00323"/>
    </source>
</evidence>
<evidence type="ECO:0000256" key="14">
    <source>
        <dbReference type="SAM" id="Phobius"/>
    </source>
</evidence>
<dbReference type="PROSITE" id="PS01241">
    <property type="entry name" value="LINK_1"/>
    <property type="match status" value="1"/>
</dbReference>
<dbReference type="Pfam" id="PF00193">
    <property type="entry name" value="Xlink"/>
    <property type="match status" value="1"/>
</dbReference>
<dbReference type="InterPro" id="IPR016187">
    <property type="entry name" value="CTDL_fold"/>
</dbReference>
<evidence type="ECO:0000256" key="12">
    <source>
        <dbReference type="PROSITE-ProRule" id="PRU00076"/>
    </source>
</evidence>
<dbReference type="CTD" id="23166"/>
<dbReference type="SMART" id="SM00554">
    <property type="entry name" value="FAS1"/>
    <property type="match status" value="6"/>
</dbReference>
<evidence type="ECO:0000313" key="18">
    <source>
        <dbReference type="Proteomes" id="UP000694857"/>
    </source>
</evidence>
<feature type="disulfide bond" evidence="12">
    <location>
        <begin position="2307"/>
        <end position="2316"/>
    </location>
</feature>
<dbReference type="PROSITE" id="PS50963">
    <property type="entry name" value="LINK_2"/>
    <property type="match status" value="1"/>
</dbReference>
<evidence type="ECO:0000256" key="3">
    <source>
        <dbReference type="ARBA" id="ARBA00022490"/>
    </source>
</evidence>
<name>A0A8B8YSJ6_BALMU</name>
<dbReference type="PROSITE" id="PS50026">
    <property type="entry name" value="EGF_3"/>
    <property type="match status" value="18"/>
</dbReference>
<dbReference type="PROSITE" id="PS00022">
    <property type="entry name" value="EGF_1"/>
    <property type="match status" value="7"/>
</dbReference>
<dbReference type="OrthoDB" id="286301at2759"/>
<feature type="domain" description="EGF-like" evidence="15">
    <location>
        <begin position="462"/>
        <end position="501"/>
    </location>
</feature>
<evidence type="ECO:0000313" key="19">
    <source>
        <dbReference type="RefSeq" id="XP_036725468.1"/>
    </source>
</evidence>
<dbReference type="GO" id="GO:0005540">
    <property type="term" value="F:hyaluronic acid binding"/>
    <property type="evidence" value="ECO:0007669"/>
    <property type="project" value="InterPro"/>
</dbReference>
<dbReference type="FunFam" id="2.10.25.10:FF:000040">
    <property type="entry name" value="Stabilin 2"/>
    <property type="match status" value="4"/>
</dbReference>
<feature type="disulfide bond" evidence="12">
    <location>
        <begin position="1664"/>
        <end position="1673"/>
    </location>
</feature>
<feature type="domain" description="FAS1" evidence="16">
    <location>
        <begin position="586"/>
        <end position="721"/>
    </location>
</feature>
<keyword evidence="3" id="KW-0963">Cytoplasm</keyword>
<dbReference type="SMART" id="SM00181">
    <property type="entry name" value="EGF"/>
    <property type="match status" value="23"/>
</dbReference>
<dbReference type="SUPFAM" id="SSF56436">
    <property type="entry name" value="C-type lectin-like"/>
    <property type="match status" value="1"/>
</dbReference>
<dbReference type="InterPro" id="IPR036378">
    <property type="entry name" value="FAS1_dom_sf"/>
</dbReference>
<keyword evidence="9" id="KW-0675">Receptor</keyword>
<dbReference type="Pfam" id="PF02469">
    <property type="entry name" value="Fasciclin"/>
    <property type="match status" value="6"/>
</dbReference>
<feature type="disulfide bond" evidence="12">
    <location>
        <begin position="1726"/>
        <end position="1736"/>
    </location>
</feature>
<feature type="domain" description="EGF-like" evidence="15">
    <location>
        <begin position="1124"/>
        <end position="1164"/>
    </location>
</feature>
<dbReference type="GO" id="GO:0016020">
    <property type="term" value="C:membrane"/>
    <property type="evidence" value="ECO:0007669"/>
    <property type="project" value="UniProtKB-SubCell"/>
</dbReference>
<dbReference type="CDD" id="cd00055">
    <property type="entry name" value="EGF_Lam"/>
    <property type="match status" value="1"/>
</dbReference>
<dbReference type="InterPro" id="IPR000782">
    <property type="entry name" value="FAS1_domain"/>
</dbReference>
<dbReference type="Gene3D" id="2.90.20.10">
    <property type="entry name" value="Plasmodium vivax P25 domain"/>
    <property type="match status" value="1"/>
</dbReference>
<feature type="domain" description="EGF-like" evidence="15">
    <location>
        <begin position="1636"/>
        <end position="1674"/>
    </location>
</feature>
<evidence type="ECO:0000256" key="6">
    <source>
        <dbReference type="ARBA" id="ARBA00022989"/>
    </source>
</evidence>
<reference evidence="18" key="1">
    <citation type="submission" date="2024-06" db="UniProtKB">
        <authorList>
            <consortium name="RefSeq"/>
        </authorList>
    </citation>
    <scope>NUCLEOTIDE SEQUENCE [LARGE SCALE GENOMIC DNA]</scope>
</reference>
<feature type="domain" description="EGF-like" evidence="15">
    <location>
        <begin position="386"/>
        <end position="423"/>
    </location>
</feature>
<dbReference type="SUPFAM" id="SSF82153">
    <property type="entry name" value="FAS1 domain"/>
    <property type="match status" value="8"/>
</dbReference>
<dbReference type="InterPro" id="IPR001881">
    <property type="entry name" value="EGF-like_Ca-bd_dom"/>
</dbReference>
<gene>
    <name evidence="19" type="primary">STAB1</name>
</gene>
<feature type="disulfide bond" evidence="12">
    <location>
        <begin position="2351"/>
        <end position="2360"/>
    </location>
</feature>
<dbReference type="RefSeq" id="XP_036725468.1">
    <property type="nucleotide sequence ID" value="XM_036869573.1"/>
</dbReference>
<evidence type="ECO:0000256" key="9">
    <source>
        <dbReference type="ARBA" id="ARBA00023170"/>
    </source>
</evidence>
<feature type="disulfide bond" evidence="12">
    <location>
        <begin position="1064"/>
        <end position="1073"/>
    </location>
</feature>
<feature type="domain" description="EGF-like" evidence="15">
    <location>
        <begin position="1761"/>
        <end position="1802"/>
    </location>
</feature>
<reference evidence="19" key="2">
    <citation type="submission" date="2025-08" db="UniProtKB">
        <authorList>
            <consortium name="RefSeq"/>
        </authorList>
    </citation>
    <scope>IDENTIFICATION</scope>
    <source>
        <tissue evidence="19">Epidermis and Blubber</tissue>
    </source>
</reference>
<keyword evidence="10" id="KW-0325">Glycoprotein</keyword>
<feature type="disulfide bond" evidence="13">
    <location>
        <begin position="2564"/>
        <end position="2585"/>
    </location>
</feature>
<feature type="disulfide bond" evidence="12">
    <location>
        <begin position="2370"/>
        <end position="2380"/>
    </location>
</feature>
<feature type="domain" description="FAS1" evidence="16">
    <location>
        <begin position="1892"/>
        <end position="2018"/>
    </location>
</feature>
<dbReference type="PANTHER" id="PTHR24038:SF8">
    <property type="entry name" value="STABILIN-1"/>
    <property type="match status" value="1"/>
</dbReference>
<proteinExistence type="predicted"/>
<dbReference type="InterPro" id="IPR016186">
    <property type="entry name" value="C-type_lectin-like/link_sf"/>
</dbReference>
<dbReference type="FunFam" id="2.30.180.10:FF:000030">
    <property type="entry name" value="Stabilin 1"/>
    <property type="match status" value="1"/>
</dbReference>
<comment type="subcellular location">
    <subcellularLocation>
        <location evidence="2">Cytoplasm</location>
    </subcellularLocation>
    <subcellularLocation>
        <location evidence="1">Membrane</location>
        <topology evidence="1">Single-pass type I membrane protein</topology>
    </subcellularLocation>
</comment>
<keyword evidence="8 12" id="KW-1015">Disulfide bond</keyword>
<evidence type="ECO:0000256" key="2">
    <source>
        <dbReference type="ARBA" id="ARBA00004496"/>
    </source>
</evidence>
<dbReference type="FunFam" id="2.30.180.10:FF:000005">
    <property type="entry name" value="Stabilin 2"/>
    <property type="match status" value="2"/>
</dbReference>
<dbReference type="Pfam" id="PF24887">
    <property type="entry name" value="EGF_STAB1-2"/>
    <property type="match status" value="2"/>
</dbReference>
<feature type="domain" description="EGF-like" evidence="15">
    <location>
        <begin position="1210"/>
        <end position="1252"/>
    </location>
</feature>
<feature type="domain" description="EGF-like" evidence="15">
    <location>
        <begin position="1681"/>
        <end position="1718"/>
    </location>
</feature>
<comment type="caution">
    <text evidence="12">Lacks conserved residue(s) required for the propagation of feature annotation.</text>
</comment>
<keyword evidence="18" id="KW-1185">Reference proteome</keyword>
<dbReference type="SMART" id="SM00179">
    <property type="entry name" value="EGF_CA"/>
    <property type="match status" value="6"/>
</dbReference>
<keyword evidence="11" id="KW-0424">Laminin EGF-like domain</keyword>
<dbReference type="InterPro" id="IPR057288">
    <property type="entry name" value="PH_PLEKHM2"/>
</dbReference>
<feature type="domain" description="EGF-like" evidence="15">
    <location>
        <begin position="2279"/>
        <end position="2317"/>
    </location>
</feature>
<dbReference type="PROSITE" id="PS01186">
    <property type="entry name" value="EGF_2"/>
    <property type="match status" value="10"/>
</dbReference>
<dbReference type="InterPro" id="IPR056806">
    <property type="entry name" value="EGF_STAB1-2"/>
</dbReference>
<dbReference type="Gene3D" id="3.10.100.10">
    <property type="entry name" value="Mannose-Binding Protein A, subunit A"/>
    <property type="match status" value="1"/>
</dbReference>
<feature type="domain" description="EGF-like" evidence="15">
    <location>
        <begin position="340"/>
        <end position="378"/>
    </location>
</feature>
<feature type="disulfide bond" evidence="12">
    <location>
        <begin position="394"/>
        <end position="411"/>
    </location>
</feature>
<dbReference type="SMART" id="SM00445">
    <property type="entry name" value="LINK"/>
    <property type="match status" value="1"/>
</dbReference>
<dbReference type="Proteomes" id="UP000694857">
    <property type="component" value="Chromosome 11"/>
</dbReference>
<evidence type="ECO:0000256" key="10">
    <source>
        <dbReference type="ARBA" id="ARBA00023180"/>
    </source>
</evidence>
<evidence type="ECO:0000256" key="4">
    <source>
        <dbReference type="ARBA" id="ARBA00022536"/>
    </source>
</evidence>
<keyword evidence="7 14" id="KW-0472">Membrane</keyword>
<feature type="domain" description="Link" evidence="17">
    <location>
        <begin position="2518"/>
        <end position="2611"/>
    </location>
</feature>
<feature type="domain" description="EGF-like" evidence="15">
    <location>
        <begin position="1253"/>
        <end position="1292"/>
    </location>
</feature>
<evidence type="ECO:0000259" key="17">
    <source>
        <dbReference type="PROSITE" id="PS50963"/>
    </source>
</evidence>
<feature type="domain" description="FAS1" evidence="16">
    <location>
        <begin position="2632"/>
        <end position="2769"/>
    </location>
</feature>
<dbReference type="KEGG" id="bmus:118903972"/>
<feature type="domain" description="EGF-like" evidence="15">
    <location>
        <begin position="2442"/>
        <end position="2484"/>
    </location>
</feature>
<keyword evidence="5 14" id="KW-0812">Transmembrane</keyword>
<feature type="domain" description="EGF-like" evidence="15">
    <location>
        <begin position="1034"/>
        <end position="1074"/>
    </location>
</feature>
<feature type="domain" description="FAS1" evidence="16">
    <location>
        <begin position="1294"/>
        <end position="1424"/>
    </location>
</feature>
<dbReference type="FunFam" id="3.10.100.10:FF:000001">
    <property type="entry name" value="Hyaluronan proteoglycan link protein 1"/>
    <property type="match status" value="1"/>
</dbReference>
<feature type="disulfide bond" evidence="12">
    <location>
        <begin position="1689"/>
        <end position="1706"/>
    </location>
</feature>
<dbReference type="InterPro" id="IPR002049">
    <property type="entry name" value="LE_dom"/>
</dbReference>
<feature type="domain" description="FAS1" evidence="16">
    <location>
        <begin position="1434"/>
        <end position="1559"/>
    </location>
</feature>
<dbReference type="PROSITE" id="PS50213">
    <property type="entry name" value="FAS1"/>
    <property type="match status" value="7"/>
</dbReference>
<keyword evidence="6 14" id="KW-1133">Transmembrane helix</keyword>
<feature type="disulfide bond" evidence="12">
    <location>
        <begin position="368"/>
        <end position="377"/>
    </location>
</feature>
<dbReference type="Gene3D" id="2.30.180.10">
    <property type="entry name" value="FAS1 domain"/>
    <property type="match status" value="7"/>
</dbReference>
<feature type="disulfide bond" evidence="13">
    <location>
        <begin position="2540"/>
        <end position="2609"/>
    </location>
</feature>
<feature type="disulfide bond" evidence="12">
    <location>
        <begin position="1708"/>
        <end position="1717"/>
    </location>
</feature>
<evidence type="ECO:0000256" key="7">
    <source>
        <dbReference type="ARBA" id="ARBA00023136"/>
    </source>
</evidence>
<protein>
    <submittedName>
        <fullName evidence="19">Stabilin-1 isoform X1</fullName>
    </submittedName>
</protein>
<feature type="domain" description="EGF-like" evidence="15">
    <location>
        <begin position="2401"/>
        <end position="2441"/>
    </location>
</feature>
<keyword evidence="4 12" id="KW-0245">EGF-like domain</keyword>
<evidence type="ECO:0000256" key="5">
    <source>
        <dbReference type="ARBA" id="ARBA00022692"/>
    </source>
</evidence>
<evidence type="ECO:0000256" key="11">
    <source>
        <dbReference type="ARBA" id="ARBA00023292"/>
    </source>
</evidence>
<dbReference type="GO" id="GO:0005737">
    <property type="term" value="C:cytoplasm"/>
    <property type="evidence" value="ECO:0007669"/>
    <property type="project" value="UniProtKB-SubCell"/>
</dbReference>
<feature type="transmembrane region" description="Helical" evidence="14">
    <location>
        <begin position="2786"/>
        <end position="2809"/>
    </location>
</feature>
<dbReference type="GeneID" id="118903972"/>
<dbReference type="SUPFAM" id="SSF57196">
    <property type="entry name" value="EGF/Laminin"/>
    <property type="match status" value="2"/>
</dbReference>
<dbReference type="Gene3D" id="2.170.300.10">
    <property type="entry name" value="Tie2 ligand-binding domain superfamily"/>
    <property type="match status" value="1"/>
</dbReference>
<feature type="domain" description="FAS1" evidence="16">
    <location>
        <begin position="2034"/>
        <end position="2174"/>
    </location>
</feature>
<organism evidence="18 19">
    <name type="scientific">Balaenoptera musculus</name>
    <name type="common">Blue whale</name>
    <dbReference type="NCBI Taxonomy" id="9771"/>
    <lineage>
        <taxon>Eukaryota</taxon>
        <taxon>Metazoa</taxon>
        <taxon>Chordata</taxon>
        <taxon>Craniata</taxon>
        <taxon>Vertebrata</taxon>
        <taxon>Euteleostomi</taxon>
        <taxon>Mammalia</taxon>
        <taxon>Eutheria</taxon>
        <taxon>Laurasiatheria</taxon>
        <taxon>Artiodactyla</taxon>
        <taxon>Whippomorpha</taxon>
        <taxon>Cetacea</taxon>
        <taxon>Mysticeti</taxon>
        <taxon>Balaenopteridae</taxon>
        <taxon>Balaenoptera</taxon>
    </lineage>
</organism>
<feature type="domain" description="EGF-like" evidence="15">
    <location>
        <begin position="1803"/>
        <end position="1849"/>
    </location>
</feature>
<feature type="domain" description="FAS1" evidence="16">
    <location>
        <begin position="733"/>
        <end position="947"/>
    </location>
</feature>
<dbReference type="FunFam" id="2.10.25.10:FF:000337">
    <property type="entry name" value="stabilin-1 isoform X1"/>
    <property type="match status" value="1"/>
</dbReference>
<feature type="domain" description="EGF-like" evidence="15">
    <location>
        <begin position="1167"/>
        <end position="1209"/>
    </location>
</feature>